<dbReference type="EMBL" id="CP002156">
    <property type="protein sequence ID" value="ADM08520.1"/>
    <property type="molecule type" value="Genomic_DNA"/>
</dbReference>
<evidence type="ECO:0000256" key="5">
    <source>
        <dbReference type="ARBA" id="ARBA00022840"/>
    </source>
</evidence>
<evidence type="ECO:0000256" key="10">
    <source>
        <dbReference type="SAM" id="MobiDB-lite"/>
    </source>
</evidence>
<keyword evidence="8" id="KW-0413">Isomerase</keyword>
<proteinExistence type="inferred from homology"/>
<dbReference type="InterPro" id="IPR052511">
    <property type="entry name" value="ATP-dep_Helicase"/>
</dbReference>
<evidence type="ECO:0000256" key="2">
    <source>
        <dbReference type="ARBA" id="ARBA00022763"/>
    </source>
</evidence>
<dbReference type="SUPFAM" id="SSF52540">
    <property type="entry name" value="P-loop containing nucleoside triphosphate hydrolases"/>
    <property type="match status" value="1"/>
</dbReference>
<dbReference type="STRING" id="314260.PB2503_02207"/>
<keyword evidence="2" id="KW-0227">DNA damage</keyword>
<evidence type="ECO:0000259" key="12">
    <source>
        <dbReference type="PROSITE" id="PS51194"/>
    </source>
</evidence>
<evidence type="ECO:0000256" key="9">
    <source>
        <dbReference type="ARBA" id="ARBA00093467"/>
    </source>
</evidence>
<keyword evidence="6" id="KW-0238">DNA-binding</keyword>
<dbReference type="HOGENOM" id="CLU_002025_0_1_5"/>
<dbReference type="SMART" id="SM00490">
    <property type="entry name" value="HELICc"/>
    <property type="match status" value="1"/>
</dbReference>
<keyword evidence="4 13" id="KW-0347">Helicase</keyword>
<dbReference type="PIRSF" id="PIRSF037307">
    <property type="entry name" value="Lhr-like_helic_prd"/>
    <property type="match status" value="1"/>
</dbReference>
<dbReference type="PANTHER" id="PTHR47962:SF3">
    <property type="entry name" value="LARGE ATP-DEPENDENT HELICASE-RELATED PROTEIN"/>
    <property type="match status" value="1"/>
</dbReference>
<comment type="similarity">
    <text evidence="9">Belongs to the Lhr helicase family. Lhr-Core subfamily.</text>
</comment>
<sequence length="838" mass="92412">MSQPIDRSKPSRGRRHTDETVLPRPFGDWFAARGWRLRDHQAQMIKKAEAERSCLLIAPTGGGKTLAGFLPSLIDLAKAPRNQRRLHTLYISPLKALAVDIARNLSAPIEEMGLPITVESRTGDTSSHARSRQRTRPPDILLTTPEQLSLLLAHPSADDFFGGLQTIILDELHALAGKKRGDLLALGLARLRRLAPGVRSVGLSATVHDPVPLQRYLVDQGVGEGVADLVLGQGGAAPAVRVMTPGPKIPWSGHSGRHAFSQIYEAIKTATTTLIFTNTRSQAEVCFAELWRMNDDGLEIALHHGSLERGQRERVEAAMAAGGLRAVVCTATLDLGIDWGGVDLVICLGAPKGSARLVQRIGRANHRMDDPSQAILVPTNRFEVLECVAAKEAVDEGRLDESPPTDGALDVLCQHIWGMACAEPFLPDTLFEEVRAAAPYAQLPRALFDQALDFVATGGYAMRAYDRYRRIVRQPDGRMRIKDPRTAQLYRMNAGTIIDNPTYQVRLGRMPVRNGRAGKPRGGRTMGTVEEWFVTQLAPGDTFLFAGEVVRLEGVHDMDVYVSRAPDDEAKIPSWQGAKFPISSFLAGRVREMVSDQSTWHRLPTEVSQWLTLQQRKSFIPAADELLIETFARGGKHFLVCYPFDGRLAHQSLGTLLTRRLERSGLEPLGFCPTEYALSIWMRQDPSDLSMEALFDEDMLGDDLEIWLADAQLMKRTFRHCAVIAGMIERHHPGAEKNGRQVSFSASLIYDVLREHEPDHILLKAAWTDAASGFLDIKRLAALLARIKGRLVHRALPRVSPMAVPVMMEVGRETVAGSGNEAILAALEDDLLAEMMAD</sequence>
<dbReference type="GO" id="GO:0005524">
    <property type="term" value="F:ATP binding"/>
    <property type="evidence" value="ECO:0007669"/>
    <property type="project" value="UniProtKB-KW"/>
</dbReference>
<keyword evidence="5" id="KW-0067">ATP-binding</keyword>
<dbReference type="InterPro" id="IPR013701">
    <property type="entry name" value="Lhr-like_DEAD/DEAH_assoc"/>
</dbReference>
<dbReference type="Gene3D" id="3.40.50.300">
    <property type="entry name" value="P-loop containing nucleotide triphosphate hydrolases"/>
    <property type="match status" value="2"/>
</dbReference>
<dbReference type="InterPro" id="IPR045628">
    <property type="entry name" value="Lhr_WH_dom"/>
</dbReference>
<dbReference type="PROSITE" id="PS51192">
    <property type="entry name" value="HELICASE_ATP_BIND_1"/>
    <property type="match status" value="1"/>
</dbReference>
<evidence type="ECO:0000313" key="13">
    <source>
        <dbReference type="EMBL" id="ADM08520.1"/>
    </source>
</evidence>
<reference evidence="13 14" key="2">
    <citation type="journal article" date="2011" name="J. Bacteriol.">
        <title>Complete genome sequence of strain HTCC2503T of Parvularcula bermudensis, the type species of the order "Parvularculales" in the class Alphaproteobacteria.</title>
        <authorList>
            <person name="Oh H.M."/>
            <person name="Kang I."/>
            <person name="Vergin K.L."/>
            <person name="Kang D."/>
            <person name="Rhee K.H."/>
            <person name="Giovannoni S.J."/>
            <person name="Cho J.C."/>
        </authorList>
    </citation>
    <scope>NUCLEOTIDE SEQUENCE [LARGE SCALE GENOMIC DNA]</scope>
    <source>
        <strain evidence="14">ATCC BAA-594 / HTCC2503 / KCTC 12087</strain>
    </source>
</reference>
<dbReference type="AlphaFoldDB" id="E0TC87"/>
<keyword evidence="1" id="KW-0547">Nucleotide-binding</keyword>
<dbReference type="InterPro" id="IPR014001">
    <property type="entry name" value="Helicase_ATP-bd"/>
</dbReference>
<dbReference type="KEGG" id="pbr:PB2503_02207"/>
<dbReference type="InterPro" id="IPR011545">
    <property type="entry name" value="DEAD/DEAH_box_helicase_dom"/>
</dbReference>
<dbReference type="InterPro" id="IPR001650">
    <property type="entry name" value="Helicase_C-like"/>
</dbReference>
<feature type="region of interest" description="Disordered" evidence="10">
    <location>
        <begin position="119"/>
        <end position="138"/>
    </location>
</feature>
<evidence type="ECO:0000256" key="4">
    <source>
        <dbReference type="ARBA" id="ARBA00022806"/>
    </source>
</evidence>
<dbReference type="InterPro" id="IPR017170">
    <property type="entry name" value="Lhr-like"/>
</dbReference>
<evidence type="ECO:0000313" key="14">
    <source>
        <dbReference type="Proteomes" id="UP000001302"/>
    </source>
</evidence>
<dbReference type="eggNOG" id="COG1201">
    <property type="taxonomic scope" value="Bacteria"/>
</dbReference>
<dbReference type="Proteomes" id="UP000001302">
    <property type="component" value="Chromosome"/>
</dbReference>
<dbReference type="Pfam" id="PF08494">
    <property type="entry name" value="DEAD_assoc"/>
    <property type="match status" value="1"/>
</dbReference>
<dbReference type="PANTHER" id="PTHR47962">
    <property type="entry name" value="ATP-DEPENDENT HELICASE LHR-RELATED-RELATED"/>
    <property type="match status" value="1"/>
</dbReference>
<dbReference type="PROSITE" id="PS51194">
    <property type="entry name" value="HELICASE_CTER"/>
    <property type="match status" value="1"/>
</dbReference>
<organism evidence="13 14">
    <name type="scientific">Parvularcula bermudensis (strain ATCC BAA-594 / HTCC2503 / KCTC 12087)</name>
    <dbReference type="NCBI Taxonomy" id="314260"/>
    <lineage>
        <taxon>Bacteria</taxon>
        <taxon>Pseudomonadati</taxon>
        <taxon>Pseudomonadota</taxon>
        <taxon>Alphaproteobacteria</taxon>
        <taxon>Parvularculales</taxon>
        <taxon>Parvularculaceae</taxon>
        <taxon>Parvularcula</taxon>
    </lineage>
</organism>
<evidence type="ECO:0000256" key="1">
    <source>
        <dbReference type="ARBA" id="ARBA00022741"/>
    </source>
</evidence>
<keyword evidence="3" id="KW-0378">Hydrolase</keyword>
<dbReference type="GO" id="GO:0004386">
    <property type="term" value="F:helicase activity"/>
    <property type="evidence" value="ECO:0007669"/>
    <property type="project" value="UniProtKB-KW"/>
</dbReference>
<name>E0TC87_PARBH</name>
<dbReference type="GO" id="GO:0016887">
    <property type="term" value="F:ATP hydrolysis activity"/>
    <property type="evidence" value="ECO:0007669"/>
    <property type="project" value="TreeGrafter"/>
</dbReference>
<dbReference type="InterPro" id="IPR026362">
    <property type="entry name" value="DEXH_lig_assoc"/>
</dbReference>
<dbReference type="GO" id="GO:0003677">
    <property type="term" value="F:DNA binding"/>
    <property type="evidence" value="ECO:0007669"/>
    <property type="project" value="UniProtKB-KW"/>
</dbReference>
<keyword evidence="14" id="KW-1185">Reference proteome</keyword>
<dbReference type="Pfam" id="PF00271">
    <property type="entry name" value="Helicase_C"/>
    <property type="match status" value="1"/>
</dbReference>
<evidence type="ECO:0000256" key="6">
    <source>
        <dbReference type="ARBA" id="ARBA00023125"/>
    </source>
</evidence>
<gene>
    <name evidence="13" type="ordered locus">PB2503_02207</name>
</gene>
<dbReference type="Pfam" id="PF19306">
    <property type="entry name" value="WHD_Lhr"/>
    <property type="match status" value="1"/>
</dbReference>
<evidence type="ECO:0000256" key="3">
    <source>
        <dbReference type="ARBA" id="ARBA00022801"/>
    </source>
</evidence>
<feature type="compositionally biased region" description="Polar residues" evidence="10">
    <location>
        <begin position="119"/>
        <end position="128"/>
    </location>
</feature>
<feature type="domain" description="Helicase C-terminal" evidence="12">
    <location>
        <begin position="259"/>
        <end position="410"/>
    </location>
</feature>
<dbReference type="NCBIfam" id="TIGR04121">
    <property type="entry name" value="DEXH_lig_assoc"/>
    <property type="match status" value="1"/>
</dbReference>
<accession>E0TC87</accession>
<feature type="domain" description="Helicase ATP-binding" evidence="11">
    <location>
        <begin position="45"/>
        <end position="225"/>
    </location>
</feature>
<dbReference type="SMART" id="SM00487">
    <property type="entry name" value="DEXDc"/>
    <property type="match status" value="1"/>
</dbReference>
<dbReference type="GO" id="GO:0006281">
    <property type="term" value="P:DNA repair"/>
    <property type="evidence" value="ECO:0007669"/>
    <property type="project" value="UniProtKB-KW"/>
</dbReference>
<evidence type="ECO:0000259" key="11">
    <source>
        <dbReference type="PROSITE" id="PS51192"/>
    </source>
</evidence>
<evidence type="ECO:0000256" key="7">
    <source>
        <dbReference type="ARBA" id="ARBA00023204"/>
    </source>
</evidence>
<dbReference type="InterPro" id="IPR027417">
    <property type="entry name" value="P-loop_NTPase"/>
</dbReference>
<keyword evidence="7" id="KW-0234">DNA repair</keyword>
<feature type="region of interest" description="Disordered" evidence="10">
    <location>
        <begin position="1"/>
        <end position="20"/>
    </location>
</feature>
<evidence type="ECO:0000256" key="8">
    <source>
        <dbReference type="ARBA" id="ARBA00023235"/>
    </source>
</evidence>
<reference evidence="14" key="1">
    <citation type="submission" date="2010-08" db="EMBL/GenBank/DDBJ databases">
        <title>Genome sequence of Parvularcula bermudensis HTCC2503.</title>
        <authorList>
            <person name="Kang D.-M."/>
            <person name="Oh H.-M."/>
            <person name="Cho J.-C."/>
        </authorList>
    </citation>
    <scope>NUCLEOTIDE SEQUENCE [LARGE SCALE GENOMIC DNA]</scope>
    <source>
        <strain evidence="14">ATCC BAA-594 / HTCC2503 / KCTC 12087</strain>
    </source>
</reference>
<dbReference type="Pfam" id="PF00270">
    <property type="entry name" value="DEAD"/>
    <property type="match status" value="1"/>
</dbReference>
<protein>
    <submittedName>
        <fullName evidence="13">ATP-dependent helicase</fullName>
    </submittedName>
</protein>